<reference evidence="1" key="2">
    <citation type="journal article" date="2015" name="Data Brief">
        <title>Shoot transcriptome of the giant reed, Arundo donax.</title>
        <authorList>
            <person name="Barrero R.A."/>
            <person name="Guerrero F.D."/>
            <person name="Moolhuijzen P."/>
            <person name="Goolsby J.A."/>
            <person name="Tidwell J."/>
            <person name="Bellgard S.E."/>
            <person name="Bellgard M.I."/>
        </authorList>
    </citation>
    <scope>NUCLEOTIDE SEQUENCE</scope>
    <source>
        <tissue evidence="1">Shoot tissue taken approximately 20 cm above the soil surface</tissue>
    </source>
</reference>
<accession>A0A0A9G898</accession>
<sequence>METSLQKLPCSNCFYSTYPYSVMSSKVMKTCLTGINNNTLEE</sequence>
<reference evidence="1" key="1">
    <citation type="submission" date="2014-09" db="EMBL/GenBank/DDBJ databases">
        <authorList>
            <person name="Magalhaes I.L.F."/>
            <person name="Oliveira U."/>
            <person name="Santos F.R."/>
            <person name="Vidigal T.H.D.A."/>
            <person name="Brescovit A.D."/>
            <person name="Santos A.J."/>
        </authorList>
    </citation>
    <scope>NUCLEOTIDE SEQUENCE</scope>
    <source>
        <tissue evidence="1">Shoot tissue taken approximately 20 cm above the soil surface</tissue>
    </source>
</reference>
<proteinExistence type="predicted"/>
<protein>
    <submittedName>
        <fullName evidence="1">Uncharacterized protein</fullName>
    </submittedName>
</protein>
<name>A0A0A9G898_ARUDO</name>
<organism evidence="1">
    <name type="scientific">Arundo donax</name>
    <name type="common">Giant reed</name>
    <name type="synonym">Donax arundinaceus</name>
    <dbReference type="NCBI Taxonomy" id="35708"/>
    <lineage>
        <taxon>Eukaryota</taxon>
        <taxon>Viridiplantae</taxon>
        <taxon>Streptophyta</taxon>
        <taxon>Embryophyta</taxon>
        <taxon>Tracheophyta</taxon>
        <taxon>Spermatophyta</taxon>
        <taxon>Magnoliopsida</taxon>
        <taxon>Liliopsida</taxon>
        <taxon>Poales</taxon>
        <taxon>Poaceae</taxon>
        <taxon>PACMAD clade</taxon>
        <taxon>Arundinoideae</taxon>
        <taxon>Arundineae</taxon>
        <taxon>Arundo</taxon>
    </lineage>
</organism>
<evidence type="ECO:0000313" key="1">
    <source>
        <dbReference type="EMBL" id="JAE21305.1"/>
    </source>
</evidence>
<dbReference type="EMBL" id="GBRH01176591">
    <property type="protein sequence ID" value="JAE21305.1"/>
    <property type="molecule type" value="Transcribed_RNA"/>
</dbReference>
<dbReference type="AlphaFoldDB" id="A0A0A9G898"/>